<dbReference type="EMBL" id="QGMI01000652">
    <property type="protein sequence ID" value="TVY37977.1"/>
    <property type="molecule type" value="Genomic_DNA"/>
</dbReference>
<evidence type="ECO:0000313" key="3">
    <source>
        <dbReference type="Proteomes" id="UP000443090"/>
    </source>
</evidence>
<dbReference type="AlphaFoldDB" id="A0A8H8RR05"/>
<protein>
    <recommendedName>
        <fullName evidence="1">BTB domain-containing protein</fullName>
    </recommendedName>
</protein>
<dbReference type="SUPFAM" id="SSF54695">
    <property type="entry name" value="POZ domain"/>
    <property type="match status" value="1"/>
</dbReference>
<dbReference type="SMART" id="SM00225">
    <property type="entry name" value="BTB"/>
    <property type="match status" value="1"/>
</dbReference>
<name>A0A8H8RR05_9HELO</name>
<keyword evidence="3" id="KW-1185">Reference proteome</keyword>
<dbReference type="Pfam" id="PF00651">
    <property type="entry name" value="BTB"/>
    <property type="match status" value="1"/>
</dbReference>
<evidence type="ECO:0000313" key="2">
    <source>
        <dbReference type="EMBL" id="TVY37977.1"/>
    </source>
</evidence>
<evidence type="ECO:0000259" key="1">
    <source>
        <dbReference type="PROSITE" id="PS50097"/>
    </source>
</evidence>
<dbReference type="Gene3D" id="3.30.710.10">
    <property type="entry name" value="Potassium Channel Kv1.1, Chain A"/>
    <property type="match status" value="1"/>
</dbReference>
<dbReference type="InterPro" id="IPR000210">
    <property type="entry name" value="BTB/POZ_dom"/>
</dbReference>
<feature type="domain" description="BTB" evidence="1">
    <location>
        <begin position="35"/>
        <end position="109"/>
    </location>
</feature>
<proteinExistence type="predicted"/>
<gene>
    <name evidence="2" type="ORF">LOCC1_G006239</name>
</gene>
<reference evidence="2 3" key="1">
    <citation type="submission" date="2018-05" db="EMBL/GenBank/DDBJ databases">
        <title>Genome sequencing and assembly of the regulated plant pathogen Lachnellula willkommii and related sister species for the development of diagnostic species identification markers.</title>
        <authorList>
            <person name="Giroux E."/>
            <person name="Bilodeau G."/>
        </authorList>
    </citation>
    <scope>NUCLEOTIDE SEQUENCE [LARGE SCALE GENOMIC DNA]</scope>
    <source>
        <strain evidence="2 3">CBS 160.35</strain>
    </source>
</reference>
<sequence length="293" mass="32676">MYSWGGNQPLQDTIHNVTPDAFMSSVVPLYSGPQVTIRLEVEDDNVREYKLPKGLLCKQSPYFAAMFEGKFREGEEQAVTLPPMEGVISVRSFETLVQYLHLGFVVYPEAASVKEIDHLIEFARFVDMCGITQMNDTISSRLREAIRGTPQQHQCHRWGTPVQTTSRESHVTIKHISAAAALPYGHPVRRIVAETVVGRYLQREEGRHWKKVCREVPGFGLDLLEATQDTMNTVHAGQRDIHFQDPITHHSSVLDGKTCHCACPGPFLDNGNGNGNWGNCWSGAGAECACGRK</sequence>
<dbReference type="OrthoDB" id="194443at2759"/>
<dbReference type="Proteomes" id="UP000443090">
    <property type="component" value="Unassembled WGS sequence"/>
</dbReference>
<organism evidence="2 3">
    <name type="scientific">Lachnellula occidentalis</name>
    <dbReference type="NCBI Taxonomy" id="215460"/>
    <lineage>
        <taxon>Eukaryota</taxon>
        <taxon>Fungi</taxon>
        <taxon>Dikarya</taxon>
        <taxon>Ascomycota</taxon>
        <taxon>Pezizomycotina</taxon>
        <taxon>Leotiomycetes</taxon>
        <taxon>Helotiales</taxon>
        <taxon>Lachnaceae</taxon>
        <taxon>Lachnellula</taxon>
    </lineage>
</organism>
<comment type="caution">
    <text evidence="2">The sequence shown here is derived from an EMBL/GenBank/DDBJ whole genome shotgun (WGS) entry which is preliminary data.</text>
</comment>
<dbReference type="PROSITE" id="PS50097">
    <property type="entry name" value="BTB"/>
    <property type="match status" value="1"/>
</dbReference>
<accession>A0A8H8RR05</accession>
<dbReference type="InterPro" id="IPR011333">
    <property type="entry name" value="SKP1/BTB/POZ_sf"/>
</dbReference>